<dbReference type="AlphaFoldDB" id="D0LFH5"/>
<geneLocation type="plasmid" evidence="2 3">
    <name>pGBRO01</name>
</geneLocation>
<evidence type="ECO:0000256" key="1">
    <source>
        <dbReference type="SAM" id="SignalP"/>
    </source>
</evidence>
<dbReference type="KEGG" id="gbr:Gbro_4911"/>
<dbReference type="Proteomes" id="UP000001219">
    <property type="component" value="Plasmid pGBRO01"/>
</dbReference>
<proteinExistence type="predicted"/>
<protein>
    <recommendedName>
        <fullName evidence="4">Secreted protein</fullName>
    </recommendedName>
</protein>
<evidence type="ECO:0000313" key="2">
    <source>
        <dbReference type="EMBL" id="ACY24024.1"/>
    </source>
</evidence>
<evidence type="ECO:0008006" key="4">
    <source>
        <dbReference type="Google" id="ProtNLM"/>
    </source>
</evidence>
<organism evidence="2 3">
    <name type="scientific">Gordonia bronchialis (strain ATCC 25592 / DSM 43247 / BCRC 13721 / JCM 3198 / KCTC 3076 / NBRC 16047 / NCTC 10667)</name>
    <name type="common">Rhodococcus bronchialis</name>
    <dbReference type="NCBI Taxonomy" id="526226"/>
    <lineage>
        <taxon>Bacteria</taxon>
        <taxon>Bacillati</taxon>
        <taxon>Actinomycetota</taxon>
        <taxon>Actinomycetes</taxon>
        <taxon>Mycobacteriales</taxon>
        <taxon>Gordoniaceae</taxon>
        <taxon>Gordonia</taxon>
    </lineage>
</organism>
<gene>
    <name evidence="2" type="ORF">Gbro_4911</name>
</gene>
<dbReference type="HOGENOM" id="CLU_2409136_0_0_11"/>
<feature type="chain" id="PRO_5039360702" description="Secreted protein" evidence="1">
    <location>
        <begin position="35"/>
        <end position="92"/>
    </location>
</feature>
<evidence type="ECO:0000313" key="3">
    <source>
        <dbReference type="Proteomes" id="UP000001219"/>
    </source>
</evidence>
<name>D0LFH5_GORB4</name>
<keyword evidence="3" id="KW-1185">Reference proteome</keyword>
<keyword evidence="2" id="KW-0614">Plasmid</keyword>
<reference evidence="2 3" key="1">
    <citation type="journal article" date="2010" name="Stand. Genomic Sci.">
        <title>Complete genome sequence of Gordonia bronchialis type strain (3410).</title>
        <authorList>
            <person name="Ivanova N."/>
            <person name="Sikorski J."/>
            <person name="Jando M."/>
            <person name="Lapidus A."/>
            <person name="Nolan M."/>
            <person name="Lucas S."/>
            <person name="Del Rio T.G."/>
            <person name="Tice H."/>
            <person name="Copeland A."/>
            <person name="Cheng J.F."/>
            <person name="Chen F."/>
            <person name="Bruce D."/>
            <person name="Goodwin L."/>
            <person name="Pitluck S."/>
            <person name="Mavromatis K."/>
            <person name="Ovchinnikova G."/>
            <person name="Pati A."/>
            <person name="Chen A."/>
            <person name="Palaniappan K."/>
            <person name="Land M."/>
            <person name="Hauser L."/>
            <person name="Chang Y.J."/>
            <person name="Jeffries C.D."/>
            <person name="Chain P."/>
            <person name="Saunders E."/>
            <person name="Han C."/>
            <person name="Detter J.C."/>
            <person name="Brettin T."/>
            <person name="Rohde M."/>
            <person name="Goker M."/>
            <person name="Bristow J."/>
            <person name="Eisen J.A."/>
            <person name="Markowitz V."/>
            <person name="Hugenholtz P."/>
            <person name="Klenk H.P."/>
            <person name="Kyrpides N.C."/>
        </authorList>
    </citation>
    <scope>NUCLEOTIDE SEQUENCE [LARGE SCALE GENOMIC DNA]</scope>
    <source>
        <strain evidence="3">ATCC 25592 / DSM 43247 / BCRC 13721 / JCM 3198 / KCTC 3076 / NBRC 16047 / NCTC 10667</strain>
        <plasmid evidence="3">pGBRO01</plasmid>
    </source>
</reference>
<sequence>MFSTRLFGRIILAVGIAATLGTTVVAATSSSAHAAEVTRQQCTITGMFIKCGTFPTLQQCETARTYLGGAVNGRPLHCDGARDNWALRALLT</sequence>
<dbReference type="EMBL" id="CP001803">
    <property type="protein sequence ID" value="ACY24024.1"/>
    <property type="molecule type" value="Genomic_DNA"/>
</dbReference>
<accession>D0LFH5</accession>
<keyword evidence="1" id="KW-0732">Signal</keyword>
<feature type="signal peptide" evidence="1">
    <location>
        <begin position="1"/>
        <end position="34"/>
    </location>
</feature>